<dbReference type="InterPro" id="IPR006367">
    <property type="entry name" value="Sirohaem_synthase_N"/>
</dbReference>
<dbReference type="InterPro" id="IPR028281">
    <property type="entry name" value="Sirohaem_synthase_central"/>
</dbReference>
<dbReference type="SUPFAM" id="SSF51735">
    <property type="entry name" value="NAD(P)-binding Rossmann-fold domains"/>
    <property type="match status" value="1"/>
</dbReference>
<comment type="pathway">
    <text evidence="1">Porphyrin-containing compound metabolism; siroheme biosynthesis; sirohydrochlorin from precorrin-2: step 1/1.</text>
</comment>
<dbReference type="STRING" id="1121428.DESHY_10149"/>
<dbReference type="InterPro" id="IPR019478">
    <property type="entry name" value="Sirohaem_synthase_dimer_dom"/>
</dbReference>
<name>K8DWY6_9FIRM</name>
<keyword evidence="5" id="KW-0627">Porphyrin biosynthesis</keyword>
<dbReference type="InterPro" id="IPR028161">
    <property type="entry name" value="Met8-like"/>
</dbReference>
<dbReference type="SUPFAM" id="SSF75615">
    <property type="entry name" value="Siroheme synthase middle domains-like"/>
    <property type="match status" value="1"/>
</dbReference>
<dbReference type="Gene3D" id="1.10.8.610">
    <property type="entry name" value="SirC, precorrin-2 dehydrogenase, C-terminal helical domain-like"/>
    <property type="match status" value="1"/>
</dbReference>
<comment type="caution">
    <text evidence="9">The sequence shown here is derived from an EMBL/GenBank/DDBJ whole genome shotgun (WGS) entry which is preliminary data.</text>
</comment>
<reference evidence="9 10" key="1">
    <citation type="journal article" date="2013" name="Genome Announc.">
        <title>Genome Sequence of the Sulfate-Reducing Bacterium Desulfotomaculum hydrothermale Lam5(T).</title>
        <authorList>
            <person name="Amin O."/>
            <person name="Fardeau M.L."/>
            <person name="Valette O."/>
            <person name="Hirschler-Rea A."/>
            <person name="Barbe V."/>
            <person name="Medigue C."/>
            <person name="Vacherie B."/>
            <person name="Ollivier B."/>
            <person name="Bertin P.N."/>
            <person name="Dolla A."/>
        </authorList>
    </citation>
    <scope>NUCLEOTIDE SEQUENCE [LARGE SCALE GENOMIC DNA]</scope>
    <source>
        <strain evidence="10">Lam5 / DSM 18033</strain>
    </source>
</reference>
<evidence type="ECO:0000256" key="1">
    <source>
        <dbReference type="ARBA" id="ARBA00005010"/>
    </source>
</evidence>
<keyword evidence="3" id="KW-0560">Oxidoreductase</keyword>
<comment type="catalytic activity">
    <reaction evidence="6">
        <text>precorrin-2 + NAD(+) = sirohydrochlorin + NADH + 2 H(+)</text>
        <dbReference type="Rhea" id="RHEA:15613"/>
        <dbReference type="ChEBI" id="CHEBI:15378"/>
        <dbReference type="ChEBI" id="CHEBI:57540"/>
        <dbReference type="ChEBI" id="CHEBI:57945"/>
        <dbReference type="ChEBI" id="CHEBI:58351"/>
        <dbReference type="ChEBI" id="CHEBI:58827"/>
        <dbReference type="EC" id="1.3.1.76"/>
    </reaction>
</comment>
<dbReference type="UniPathway" id="UPA00262">
    <property type="reaction ID" value="UER00222"/>
</dbReference>
<evidence type="ECO:0000256" key="5">
    <source>
        <dbReference type="ARBA" id="ARBA00023244"/>
    </source>
</evidence>
<dbReference type="EC" id="1.3.1.76" evidence="2"/>
<feature type="domain" description="Siroheme synthase central" evidence="8">
    <location>
        <begin position="120"/>
        <end position="147"/>
    </location>
</feature>
<dbReference type="Pfam" id="PF13241">
    <property type="entry name" value="NAD_binding_7"/>
    <property type="match status" value="1"/>
</dbReference>
<evidence type="ECO:0000256" key="6">
    <source>
        <dbReference type="ARBA" id="ARBA00047561"/>
    </source>
</evidence>
<dbReference type="Gene3D" id="3.40.50.720">
    <property type="entry name" value="NAD(P)-binding Rossmann-like Domain"/>
    <property type="match status" value="1"/>
</dbReference>
<dbReference type="Proteomes" id="UP000009315">
    <property type="component" value="Unassembled WGS sequence"/>
</dbReference>
<dbReference type="PANTHER" id="PTHR35330:SF1">
    <property type="entry name" value="SIROHEME BIOSYNTHESIS PROTEIN MET8"/>
    <property type="match status" value="1"/>
</dbReference>
<dbReference type="EMBL" id="CAOS01000001">
    <property type="protein sequence ID" value="CCO06989.1"/>
    <property type="molecule type" value="Genomic_DNA"/>
</dbReference>
<dbReference type="OrthoDB" id="9773765at2"/>
<dbReference type="eggNOG" id="COG1648">
    <property type="taxonomic scope" value="Bacteria"/>
</dbReference>
<dbReference type="RefSeq" id="WP_008409680.1">
    <property type="nucleotide sequence ID" value="NZ_FQXF01000008.1"/>
</dbReference>
<evidence type="ECO:0000259" key="8">
    <source>
        <dbReference type="Pfam" id="PF14824"/>
    </source>
</evidence>
<feature type="domain" description="Sirohaem synthase dimerisation" evidence="7">
    <location>
        <begin position="152"/>
        <end position="205"/>
    </location>
</feature>
<keyword evidence="4" id="KW-0520">NAD</keyword>
<dbReference type="PANTHER" id="PTHR35330">
    <property type="entry name" value="SIROHEME BIOSYNTHESIS PROTEIN MET8"/>
    <property type="match status" value="1"/>
</dbReference>
<proteinExistence type="predicted"/>
<dbReference type="GO" id="GO:0004325">
    <property type="term" value="F:ferrochelatase activity"/>
    <property type="evidence" value="ECO:0007669"/>
    <property type="project" value="InterPro"/>
</dbReference>
<evidence type="ECO:0000313" key="10">
    <source>
        <dbReference type="Proteomes" id="UP000009315"/>
    </source>
</evidence>
<dbReference type="GO" id="GO:0043115">
    <property type="term" value="F:precorrin-2 dehydrogenase activity"/>
    <property type="evidence" value="ECO:0007669"/>
    <property type="project" value="UniProtKB-EC"/>
</dbReference>
<dbReference type="InterPro" id="IPR042518">
    <property type="entry name" value="SirC_C"/>
</dbReference>
<evidence type="ECO:0000256" key="3">
    <source>
        <dbReference type="ARBA" id="ARBA00023002"/>
    </source>
</evidence>
<dbReference type="Pfam" id="PF14824">
    <property type="entry name" value="Sirohm_synth_M"/>
    <property type="match status" value="1"/>
</dbReference>
<dbReference type="AlphaFoldDB" id="K8DWY6"/>
<keyword evidence="10" id="KW-1185">Reference proteome</keyword>
<dbReference type="NCBIfam" id="TIGR01470">
    <property type="entry name" value="cysG_Nterm"/>
    <property type="match status" value="1"/>
</dbReference>
<evidence type="ECO:0000256" key="4">
    <source>
        <dbReference type="ARBA" id="ARBA00023027"/>
    </source>
</evidence>
<accession>K8DWY6</accession>
<organism evidence="9 10">
    <name type="scientific">Desulforamulus hydrothermalis Lam5 = DSM 18033</name>
    <dbReference type="NCBI Taxonomy" id="1121428"/>
    <lineage>
        <taxon>Bacteria</taxon>
        <taxon>Bacillati</taxon>
        <taxon>Bacillota</taxon>
        <taxon>Clostridia</taxon>
        <taxon>Eubacteriales</taxon>
        <taxon>Peptococcaceae</taxon>
        <taxon>Desulforamulus</taxon>
    </lineage>
</organism>
<dbReference type="GO" id="GO:0019354">
    <property type="term" value="P:siroheme biosynthetic process"/>
    <property type="evidence" value="ECO:0007669"/>
    <property type="project" value="UniProtKB-UniPathway"/>
</dbReference>
<gene>
    <name evidence="9" type="ORF">DESHY_10149</name>
</gene>
<dbReference type="Pfam" id="PF10414">
    <property type="entry name" value="CysG_dimeriser"/>
    <property type="match status" value="1"/>
</dbReference>
<evidence type="ECO:0000313" key="9">
    <source>
        <dbReference type="EMBL" id="CCO06989.1"/>
    </source>
</evidence>
<dbReference type="InterPro" id="IPR036291">
    <property type="entry name" value="NAD(P)-bd_dom_sf"/>
</dbReference>
<sequence>MEMLYPIFVKLAGRLCLVVGGGQVAERKVGSLLECGARVIVVSPEVTPAIKEWADQGKLELRRRAYHTSDLAGVFLVFAATNRSEINRQVTEDCLARNLAVNVADDPDACNFYVPSVIRRGKLAIAVSTGGASPALAARIRRLLERQFGPEYQEFMEILADVRSQVLQDVTDIEQRRKIFSHLVESDIIELLRNKEYDQVKERIKNAYCGYRR</sequence>
<protein>
    <recommendedName>
        <fullName evidence="2">precorrin-2 dehydrogenase</fullName>
        <ecNumber evidence="2">1.3.1.76</ecNumber>
    </recommendedName>
</protein>
<evidence type="ECO:0000256" key="2">
    <source>
        <dbReference type="ARBA" id="ARBA00012400"/>
    </source>
</evidence>
<evidence type="ECO:0000259" key="7">
    <source>
        <dbReference type="Pfam" id="PF10414"/>
    </source>
</evidence>